<sequence length="183" mass="20803">MAYRNGTYIAFHAEGNADPTASDIRYYRMIKAWHEHDKIEFKFVNSHEKTSAVRDSSLKATLRRSLVERLNNSRNMLLIIGDTTRFDTDWVPFEIGYAIDACKIPVIAVYTGYTSIRQPALLSNLWPVALGRRISNGTARVIHIPFKQAAIDDAIKQFDHTNLPKTGLEAYSVEAHRFFGISI</sequence>
<dbReference type="EMBL" id="AGWY01000005">
    <property type="protein sequence ID" value="EKS39931.1"/>
    <property type="molecule type" value="Genomic_DNA"/>
</dbReference>
<reference evidence="2 3" key="1">
    <citation type="submission" date="2012-04" db="EMBL/GenBank/DDBJ databases">
        <title>The Genome Sequence of Afipia clevelandensis ATCC 49720.</title>
        <authorList>
            <consortium name="The Broad Institute Genome Sequencing Platform"/>
            <person name="Earl A."/>
            <person name="Ward D."/>
            <person name="Feldgarden M."/>
            <person name="Gevers D."/>
            <person name="Huys G."/>
            <person name="Walker B."/>
            <person name="Young S.K."/>
            <person name="Zeng Q."/>
            <person name="Gargeya S."/>
            <person name="Fitzgerald M."/>
            <person name="Haas B."/>
            <person name="Abouelleil A."/>
            <person name="Alvarado L."/>
            <person name="Arachchi H.M."/>
            <person name="Berlin A."/>
            <person name="Chapman S.B."/>
            <person name="Goldberg J."/>
            <person name="Griggs A."/>
            <person name="Gujja S."/>
            <person name="Hansen M."/>
            <person name="Howarth C."/>
            <person name="Imamovic A."/>
            <person name="Larimer J."/>
            <person name="McCowen C."/>
            <person name="Montmayeur A."/>
            <person name="Murphy C."/>
            <person name="Neiman D."/>
            <person name="Pearson M."/>
            <person name="Priest M."/>
            <person name="Roberts A."/>
            <person name="Saif S."/>
            <person name="Shea T."/>
            <person name="Sisk P."/>
            <person name="Sykes S."/>
            <person name="Wortman J."/>
            <person name="Nusbaum C."/>
            <person name="Birren B."/>
        </authorList>
    </citation>
    <scope>NUCLEOTIDE SEQUENCE [LARGE SCALE GENOMIC DNA]</scope>
    <source>
        <strain evidence="2 3">ATCC 49720</strain>
    </source>
</reference>
<feature type="domain" description="Thoeris protein ThsB TIR-like" evidence="1">
    <location>
        <begin position="8"/>
        <end position="112"/>
    </location>
</feature>
<proteinExistence type="predicted"/>
<accession>K8PEF0</accession>
<comment type="caution">
    <text evidence="2">The sequence shown here is derived from an EMBL/GenBank/DDBJ whole genome shotgun (WGS) entry which is preliminary data.</text>
</comment>
<dbReference type="Pfam" id="PF08937">
    <property type="entry name" value="ThsB_TIR"/>
    <property type="match status" value="1"/>
</dbReference>
<evidence type="ECO:0000313" key="2">
    <source>
        <dbReference type="EMBL" id="EKS39931.1"/>
    </source>
</evidence>
<organism evidence="2 3">
    <name type="scientific">Afipia clevelandensis ATCC 49720</name>
    <dbReference type="NCBI Taxonomy" id="883079"/>
    <lineage>
        <taxon>Bacteria</taxon>
        <taxon>Pseudomonadati</taxon>
        <taxon>Pseudomonadota</taxon>
        <taxon>Alphaproteobacteria</taxon>
        <taxon>Hyphomicrobiales</taxon>
        <taxon>Nitrobacteraceae</taxon>
        <taxon>Afipia</taxon>
    </lineage>
</organism>
<keyword evidence="3" id="KW-1185">Reference proteome</keyword>
<evidence type="ECO:0000313" key="3">
    <source>
        <dbReference type="Proteomes" id="UP000001095"/>
    </source>
</evidence>
<dbReference type="InterPro" id="IPR015032">
    <property type="entry name" value="ThsB__TIR-like_domain"/>
</dbReference>
<evidence type="ECO:0000259" key="1">
    <source>
        <dbReference type="Pfam" id="PF08937"/>
    </source>
</evidence>
<dbReference type="Gene3D" id="3.40.50.11200">
    <property type="match status" value="1"/>
</dbReference>
<protein>
    <recommendedName>
        <fullName evidence="1">Thoeris protein ThsB TIR-like domain-containing protein</fullName>
    </recommendedName>
</protein>
<name>K8PEF0_9BRAD</name>
<dbReference type="OrthoDB" id="2218415at2"/>
<dbReference type="RefSeq" id="WP_002711809.1">
    <property type="nucleotide sequence ID" value="NZ_KB375281.1"/>
</dbReference>
<dbReference type="AlphaFoldDB" id="K8PEF0"/>
<dbReference type="PATRIC" id="fig|883079.3.peg.959"/>
<dbReference type="Proteomes" id="UP000001095">
    <property type="component" value="Unassembled WGS sequence"/>
</dbReference>
<dbReference type="HOGENOM" id="CLU_120365_0_0_5"/>
<gene>
    <name evidence="2" type="ORF">HMPREF9696_00943</name>
</gene>